<dbReference type="InterPro" id="IPR000182">
    <property type="entry name" value="GNAT_dom"/>
</dbReference>
<dbReference type="PANTHER" id="PTHR43451">
    <property type="entry name" value="ACETYLTRANSFERASE (GNAT) FAMILY PROTEIN"/>
    <property type="match status" value="1"/>
</dbReference>
<dbReference type="GO" id="GO:0016746">
    <property type="term" value="F:acyltransferase activity"/>
    <property type="evidence" value="ECO:0007669"/>
    <property type="project" value="UniProtKB-KW"/>
</dbReference>
<organism evidence="2 3">
    <name type="scientific">Fusibacter paucivorans</name>
    <dbReference type="NCBI Taxonomy" id="76009"/>
    <lineage>
        <taxon>Bacteria</taxon>
        <taxon>Bacillati</taxon>
        <taxon>Bacillota</taxon>
        <taxon>Clostridia</taxon>
        <taxon>Eubacteriales</taxon>
        <taxon>Eubacteriales Family XII. Incertae Sedis</taxon>
        <taxon>Fusibacter</taxon>
    </lineage>
</organism>
<dbReference type="PROSITE" id="PS51186">
    <property type="entry name" value="GNAT"/>
    <property type="match status" value="1"/>
</dbReference>
<keyword evidence="3" id="KW-1185">Reference proteome</keyword>
<dbReference type="Gene3D" id="3.40.630.30">
    <property type="match status" value="1"/>
</dbReference>
<gene>
    <name evidence="2" type="ORF">KHM83_01365</name>
</gene>
<proteinExistence type="predicted"/>
<dbReference type="RefSeq" id="WP_213235107.1">
    <property type="nucleotide sequence ID" value="NZ_JAHBCL010000002.1"/>
</dbReference>
<keyword evidence="2" id="KW-0012">Acyltransferase</keyword>
<dbReference type="EMBL" id="JAHBCL010000002">
    <property type="protein sequence ID" value="MBS7525319.1"/>
    <property type="molecule type" value="Genomic_DNA"/>
</dbReference>
<comment type="caution">
    <text evidence="2">The sequence shown here is derived from an EMBL/GenBank/DDBJ whole genome shotgun (WGS) entry which is preliminary data.</text>
</comment>
<dbReference type="Proteomes" id="UP000746471">
    <property type="component" value="Unassembled WGS sequence"/>
</dbReference>
<feature type="domain" description="N-acetyltransferase" evidence="1">
    <location>
        <begin position="1"/>
        <end position="154"/>
    </location>
</feature>
<name>A0ABS5PLP1_9FIRM</name>
<dbReference type="InterPro" id="IPR052564">
    <property type="entry name" value="N-acetyltrans/Recomb-assoc"/>
</dbReference>
<keyword evidence="2" id="KW-0808">Transferase</keyword>
<accession>A0ABS5PLP1</accession>
<protein>
    <submittedName>
        <fullName evidence="2">GNAT family N-acetyltransferase</fullName>
        <ecNumber evidence="2">2.3.1.-</ecNumber>
    </submittedName>
</protein>
<dbReference type="Pfam" id="PF13673">
    <property type="entry name" value="Acetyltransf_10"/>
    <property type="match status" value="1"/>
</dbReference>
<reference evidence="2 3" key="1">
    <citation type="submission" date="2021-05" db="EMBL/GenBank/DDBJ databases">
        <title>Fusibacter ferrireducens sp. nov., an anaerobic, sulfur- and Fe-reducing bacterium isolated from the mangrove sediment.</title>
        <authorList>
            <person name="Qiu D."/>
        </authorList>
    </citation>
    <scope>NUCLEOTIDE SEQUENCE [LARGE SCALE GENOMIC DNA]</scope>
    <source>
        <strain evidence="2 3">DSM 12116</strain>
    </source>
</reference>
<dbReference type="PANTHER" id="PTHR43451:SF1">
    <property type="entry name" value="ACETYLTRANSFERASE"/>
    <property type="match status" value="1"/>
</dbReference>
<dbReference type="SUPFAM" id="SSF55729">
    <property type="entry name" value="Acyl-CoA N-acyltransferases (Nat)"/>
    <property type="match status" value="1"/>
</dbReference>
<evidence type="ECO:0000313" key="2">
    <source>
        <dbReference type="EMBL" id="MBS7525319.1"/>
    </source>
</evidence>
<dbReference type="EC" id="2.3.1.-" evidence="2"/>
<sequence length="155" mass="17816">MEIRAYRDTDAEQTMAVFYSAIRENANGYYSEAQLTAWAPDMPDMVQWQLRMNQMQPFVAVENDIIYGYADLRDDGYIDHFFVRGGSGRSGVGRLMMAYLINRAEALALPSMTSEVSLAAQGFFRRFGFVIEKRQKVVIRGVTLENAWMRKTFNL</sequence>
<dbReference type="InterPro" id="IPR016181">
    <property type="entry name" value="Acyl_CoA_acyltransferase"/>
</dbReference>
<evidence type="ECO:0000259" key="1">
    <source>
        <dbReference type="PROSITE" id="PS51186"/>
    </source>
</evidence>
<evidence type="ECO:0000313" key="3">
    <source>
        <dbReference type="Proteomes" id="UP000746471"/>
    </source>
</evidence>